<feature type="compositionally biased region" description="Polar residues" evidence="1">
    <location>
        <begin position="130"/>
        <end position="155"/>
    </location>
</feature>
<feature type="compositionally biased region" description="Polar residues" evidence="1">
    <location>
        <begin position="37"/>
        <end position="64"/>
    </location>
</feature>
<protein>
    <recommendedName>
        <fullName evidence="3">LysM domain-containing protein</fullName>
    </recommendedName>
</protein>
<accession>A0A317C041</accession>
<gene>
    <name evidence="4" type="ORF">DKW60_23295</name>
</gene>
<evidence type="ECO:0000256" key="2">
    <source>
        <dbReference type="SAM" id="SignalP"/>
    </source>
</evidence>
<dbReference type="PROSITE" id="PS51782">
    <property type="entry name" value="LYSM"/>
    <property type="match status" value="1"/>
</dbReference>
<dbReference type="OrthoDB" id="370541at2"/>
<proteinExistence type="predicted"/>
<dbReference type="Proteomes" id="UP000245539">
    <property type="component" value="Unassembled WGS sequence"/>
</dbReference>
<name>A0A317C041_9GAMM</name>
<feature type="domain" description="LysM" evidence="3">
    <location>
        <begin position="196"/>
        <end position="247"/>
    </location>
</feature>
<evidence type="ECO:0000256" key="1">
    <source>
        <dbReference type="SAM" id="MobiDB-lite"/>
    </source>
</evidence>
<dbReference type="Gene3D" id="3.10.350.10">
    <property type="entry name" value="LysM domain"/>
    <property type="match status" value="1"/>
</dbReference>
<reference evidence="4 5" key="1">
    <citation type="submission" date="2018-05" db="EMBL/GenBank/DDBJ databases">
        <title>Leucothrix arctica sp. nov., isolated from Arctic seawater.</title>
        <authorList>
            <person name="Choi A."/>
            <person name="Baek K."/>
        </authorList>
    </citation>
    <scope>NUCLEOTIDE SEQUENCE [LARGE SCALE GENOMIC DNA]</scope>
    <source>
        <strain evidence="4 5">JCM 18388</strain>
    </source>
</reference>
<keyword evidence="2" id="KW-0732">Signal</keyword>
<feature type="chain" id="PRO_5016447346" description="LysM domain-containing protein" evidence="2">
    <location>
        <begin position="19"/>
        <end position="257"/>
    </location>
</feature>
<dbReference type="InterPro" id="IPR036779">
    <property type="entry name" value="LysM_dom_sf"/>
</dbReference>
<evidence type="ECO:0000313" key="5">
    <source>
        <dbReference type="Proteomes" id="UP000245539"/>
    </source>
</evidence>
<dbReference type="SMART" id="SM00257">
    <property type="entry name" value="LysM"/>
    <property type="match status" value="1"/>
</dbReference>
<dbReference type="RefSeq" id="WP_109840034.1">
    <property type="nucleotide sequence ID" value="NZ_QGKM01000136.1"/>
</dbReference>
<dbReference type="InterPro" id="IPR052196">
    <property type="entry name" value="Bact_Kbp"/>
</dbReference>
<dbReference type="EMBL" id="QGKM01000136">
    <property type="protein sequence ID" value="PWQ92026.1"/>
    <property type="molecule type" value="Genomic_DNA"/>
</dbReference>
<dbReference type="InterPro" id="IPR018392">
    <property type="entry name" value="LysM"/>
</dbReference>
<dbReference type="PANTHER" id="PTHR34700:SF4">
    <property type="entry name" value="PHAGE-LIKE ELEMENT PBSX PROTEIN XKDP"/>
    <property type="match status" value="1"/>
</dbReference>
<dbReference type="PANTHER" id="PTHR34700">
    <property type="entry name" value="POTASSIUM BINDING PROTEIN KBP"/>
    <property type="match status" value="1"/>
</dbReference>
<feature type="region of interest" description="Disordered" evidence="1">
    <location>
        <begin position="130"/>
        <end position="191"/>
    </location>
</feature>
<evidence type="ECO:0000313" key="4">
    <source>
        <dbReference type="EMBL" id="PWQ92026.1"/>
    </source>
</evidence>
<sequence length="257" mass="27230">MKRLLPWLLLSWLALAQADDTDTSTTKSLLEQVSEEAAQTSILNTDTNKASESLPTNTATTQDSAADMDKLTQSVALRLSELLGTQNKTDADKLTLSLETVVSDALHDGKQMDQIRDAVAQAMSEITGQTAIPENDNPAGNDTANTQQASQSTATDLPVPKLVDSDLENAGGSTASAQEASTGSQDTATSTTPAATTVTVLAGESLFRVAQRVYGEENGRRFLDLFAANRDIIKDINVVHEGQVLKLPEAIADQAAQ</sequence>
<feature type="region of interest" description="Disordered" evidence="1">
    <location>
        <begin position="37"/>
        <end position="65"/>
    </location>
</feature>
<feature type="compositionally biased region" description="Polar residues" evidence="1">
    <location>
        <begin position="171"/>
        <end position="186"/>
    </location>
</feature>
<dbReference type="AlphaFoldDB" id="A0A317C041"/>
<feature type="signal peptide" evidence="2">
    <location>
        <begin position="1"/>
        <end position="18"/>
    </location>
</feature>
<organism evidence="4 5">
    <name type="scientific">Leucothrix pacifica</name>
    <dbReference type="NCBI Taxonomy" id="1247513"/>
    <lineage>
        <taxon>Bacteria</taxon>
        <taxon>Pseudomonadati</taxon>
        <taxon>Pseudomonadota</taxon>
        <taxon>Gammaproteobacteria</taxon>
        <taxon>Thiotrichales</taxon>
        <taxon>Thiotrichaceae</taxon>
        <taxon>Leucothrix</taxon>
    </lineage>
</organism>
<evidence type="ECO:0000259" key="3">
    <source>
        <dbReference type="PROSITE" id="PS51782"/>
    </source>
</evidence>
<comment type="caution">
    <text evidence="4">The sequence shown here is derived from an EMBL/GenBank/DDBJ whole genome shotgun (WGS) entry which is preliminary data.</text>
</comment>
<keyword evidence="5" id="KW-1185">Reference proteome</keyword>